<evidence type="ECO:0000256" key="2">
    <source>
        <dbReference type="PROSITE-ProRule" id="PRU01282"/>
    </source>
</evidence>
<dbReference type="Proteomes" id="UP000192902">
    <property type="component" value="Chromosome"/>
</dbReference>
<dbReference type="InterPro" id="IPR036249">
    <property type="entry name" value="Thioredoxin-like_sf"/>
</dbReference>
<proteinExistence type="inferred from homology"/>
<evidence type="ECO:0000256" key="1">
    <source>
        <dbReference type="ARBA" id="ARBA00007198"/>
    </source>
</evidence>
<evidence type="ECO:0000313" key="4">
    <source>
        <dbReference type="Proteomes" id="UP000192902"/>
    </source>
</evidence>
<accession>A0A1W6BWL8</accession>
<dbReference type="AlphaFoldDB" id="A0A1W6BWL8"/>
<comment type="similarity">
    <text evidence="1 2">Belongs to the ArsC family.</text>
</comment>
<dbReference type="PROSITE" id="PS51353">
    <property type="entry name" value="ARSC"/>
    <property type="match status" value="1"/>
</dbReference>
<dbReference type="Gene3D" id="3.40.30.10">
    <property type="entry name" value="Glutaredoxin"/>
    <property type="match status" value="1"/>
</dbReference>
<gene>
    <name evidence="3" type="ORF">CCUN_0871</name>
</gene>
<evidence type="ECO:0000313" key="3">
    <source>
        <dbReference type="EMBL" id="ARJ56482.1"/>
    </source>
</evidence>
<dbReference type="EMBL" id="CP020867">
    <property type="protein sequence ID" value="ARJ56482.1"/>
    <property type="molecule type" value="Genomic_DNA"/>
</dbReference>
<dbReference type="STRING" id="1121267.CCUN_0871"/>
<dbReference type="RefSeq" id="WP_027306481.1">
    <property type="nucleotide sequence ID" value="NZ_CP020867.1"/>
</dbReference>
<dbReference type="PANTHER" id="PTHR30041">
    <property type="entry name" value="ARSENATE REDUCTASE"/>
    <property type="match status" value="1"/>
</dbReference>
<dbReference type="SUPFAM" id="SSF52833">
    <property type="entry name" value="Thioredoxin-like"/>
    <property type="match status" value="1"/>
</dbReference>
<evidence type="ECO:0008006" key="5">
    <source>
        <dbReference type="Google" id="ProtNLM"/>
    </source>
</evidence>
<protein>
    <recommendedName>
        <fullName evidence="5">ArsC family transcriptional regulator</fullName>
    </recommendedName>
</protein>
<dbReference type="PANTHER" id="PTHR30041:SF8">
    <property type="entry name" value="PROTEIN YFFB"/>
    <property type="match status" value="1"/>
</dbReference>
<dbReference type="OrthoDB" id="9803749at2"/>
<sequence length="107" mass="12551">MKLYGIKNCNSVKKAMIALEKFNFEFLDIKKIDKEILSSWLKQKTFEELINTNGTTAKKLALTKDKLKNLNKEELENLILENPSIIKRPVVEFKNEIFVSKEYEKLL</sequence>
<dbReference type="eggNOG" id="COG1393">
    <property type="taxonomic scope" value="Bacteria"/>
</dbReference>
<dbReference type="InterPro" id="IPR006660">
    <property type="entry name" value="Arsenate_reductase-like"/>
</dbReference>
<organism evidence="3 4">
    <name type="scientific">Campylobacter cuniculorum DSM 23162 = LMG 24588</name>
    <dbReference type="NCBI Taxonomy" id="1121267"/>
    <lineage>
        <taxon>Bacteria</taxon>
        <taxon>Pseudomonadati</taxon>
        <taxon>Campylobacterota</taxon>
        <taxon>Epsilonproteobacteria</taxon>
        <taxon>Campylobacterales</taxon>
        <taxon>Campylobacteraceae</taxon>
        <taxon>Campylobacter</taxon>
    </lineage>
</organism>
<reference evidence="3 4" key="1">
    <citation type="submission" date="2017-04" db="EMBL/GenBank/DDBJ databases">
        <title>Complete genome sequence of the Campylobacter cuniculorum type strain LMG24588.</title>
        <authorList>
            <person name="Miller W.G."/>
            <person name="Yee E."/>
            <person name="Revez J."/>
            <person name="Bono J.L."/>
            <person name="Rossi M."/>
        </authorList>
    </citation>
    <scope>NUCLEOTIDE SEQUENCE [LARGE SCALE GENOMIC DNA]</scope>
    <source>
        <strain evidence="3 4">LMG 24588</strain>
    </source>
</reference>
<dbReference type="Pfam" id="PF03960">
    <property type="entry name" value="ArsC"/>
    <property type="match status" value="1"/>
</dbReference>
<dbReference type="KEGG" id="ccun:CCUN_0871"/>
<name>A0A1W6BWL8_9BACT</name>